<name>A0A8J3B4L9_9ACTN</name>
<reference evidence="1" key="2">
    <citation type="submission" date="2020-09" db="EMBL/GenBank/DDBJ databases">
        <authorList>
            <person name="Sun Q."/>
            <person name="Ohkuma M."/>
        </authorList>
    </citation>
    <scope>NUCLEOTIDE SEQUENCE</scope>
    <source>
        <strain evidence="1">JCM 3090</strain>
    </source>
</reference>
<evidence type="ECO:0000313" key="2">
    <source>
        <dbReference type="Proteomes" id="UP000649739"/>
    </source>
</evidence>
<proteinExistence type="predicted"/>
<dbReference type="AlphaFoldDB" id="A0A8J3B4L9"/>
<comment type="caution">
    <text evidence="1">The sequence shown here is derived from an EMBL/GenBank/DDBJ whole genome shotgun (WGS) entry which is preliminary data.</text>
</comment>
<reference evidence="1" key="1">
    <citation type="journal article" date="2014" name="Int. J. Syst. Evol. Microbiol.">
        <title>Complete genome sequence of Corynebacterium casei LMG S-19264T (=DSM 44701T), isolated from a smear-ripened cheese.</title>
        <authorList>
            <consortium name="US DOE Joint Genome Institute (JGI-PGF)"/>
            <person name="Walter F."/>
            <person name="Albersmeier A."/>
            <person name="Kalinowski J."/>
            <person name="Ruckert C."/>
        </authorList>
    </citation>
    <scope>NUCLEOTIDE SEQUENCE</scope>
    <source>
        <strain evidence="1">JCM 3090</strain>
    </source>
</reference>
<keyword evidence="2" id="KW-1185">Reference proteome</keyword>
<dbReference type="EMBL" id="BMQB01000003">
    <property type="protein sequence ID" value="GGJ89073.1"/>
    <property type="molecule type" value="Genomic_DNA"/>
</dbReference>
<organism evidence="1 2">
    <name type="scientific">Pilimelia anulata</name>
    <dbReference type="NCBI Taxonomy" id="53371"/>
    <lineage>
        <taxon>Bacteria</taxon>
        <taxon>Bacillati</taxon>
        <taxon>Actinomycetota</taxon>
        <taxon>Actinomycetes</taxon>
        <taxon>Micromonosporales</taxon>
        <taxon>Micromonosporaceae</taxon>
        <taxon>Pilimelia</taxon>
    </lineage>
</organism>
<protein>
    <recommendedName>
        <fullName evidence="3">PIN domain-containing protein</fullName>
    </recommendedName>
</protein>
<evidence type="ECO:0000313" key="1">
    <source>
        <dbReference type="EMBL" id="GGJ89073.1"/>
    </source>
</evidence>
<evidence type="ECO:0008006" key="3">
    <source>
        <dbReference type="Google" id="ProtNLM"/>
    </source>
</evidence>
<gene>
    <name evidence="1" type="ORF">GCM10010123_18300</name>
</gene>
<dbReference type="Proteomes" id="UP000649739">
    <property type="component" value="Unassembled WGS sequence"/>
</dbReference>
<accession>A0A8J3B4L9</accession>
<sequence>MTVYVPDASALAEVERLVPIDEHPPVFFALAEMIQSEELALCEQLCTELERVSNKGQAHLFVKQGKGQSLNRGADYNRVRVVMARHQFIDPMDHREYCAPYVLAQALELRDEGHRVVVITEDRFRKVPPLVSMAQAAESEQLATLGTAAFLGNKGIWSER</sequence>